<evidence type="ECO:0000313" key="3">
    <source>
        <dbReference type="Proteomes" id="UP000266723"/>
    </source>
</evidence>
<evidence type="ECO:0000256" key="1">
    <source>
        <dbReference type="SAM" id="MobiDB-lite"/>
    </source>
</evidence>
<evidence type="ECO:0008006" key="4">
    <source>
        <dbReference type="Google" id="ProtNLM"/>
    </source>
</evidence>
<feature type="region of interest" description="Disordered" evidence="1">
    <location>
        <begin position="202"/>
        <end position="313"/>
    </location>
</feature>
<keyword evidence="3" id="KW-1185">Reference proteome</keyword>
<name>A0ABQ7B730_BRACR</name>
<protein>
    <recommendedName>
        <fullName evidence="4">DUF1204 domain-containing protein</fullName>
    </recommendedName>
</protein>
<sequence length="505" mass="56506">MCSSFNFHHPTTTADDLENLYKVYGVDRSVVLDLVGTHETPETPILEVLAELGLSLTQLLPNFLRHLVAFLVEAREEGLAFGLSEFLQLVLVKQNKQIPGTSSCLRAQVAMSSRTSLIATRSGASNFLFSRWIKHLWSKTKNFRLFSFDSAPSGSSSMSDEICGLMRVLRRGRSNWSTFDRTRIQTVFALPVRTDRAPLVEDSNDEAEHSQEVVMTPSVQTQSSDRLTRQLVRRSSFRTSGSASRGRASGKSPLISIHDSDDEDVSGENRHPVSLSPGSEDETVAATRKRRRSWEGALPGPSHPRFVSEGDGSSFPAQSDLISLAGRMRSVGCRIPSLASSVEREAYAKVMEPFNEYVVTMEDHVVASRNDKEIESIGFEIKRLSKELQATKREGKKDAEKIEALTEDWRRVHLEKEALTFQMVSQRARIAAIEVERDRDIRRASRIARRNTAAKYPEVLESLKDRWASKKKEVSAEIRLQEVTANIDLLTKLKDGGLTVDAELA</sequence>
<accession>A0ABQ7B730</accession>
<proteinExistence type="predicted"/>
<dbReference type="Proteomes" id="UP000266723">
    <property type="component" value="Unassembled WGS sequence"/>
</dbReference>
<dbReference type="EMBL" id="QGKV02001507">
    <property type="protein sequence ID" value="KAF3528059.1"/>
    <property type="molecule type" value="Genomic_DNA"/>
</dbReference>
<comment type="caution">
    <text evidence="2">The sequence shown here is derived from an EMBL/GenBank/DDBJ whole genome shotgun (WGS) entry which is preliminary data.</text>
</comment>
<gene>
    <name evidence="2" type="ORF">DY000_02041760</name>
</gene>
<evidence type="ECO:0000313" key="2">
    <source>
        <dbReference type="EMBL" id="KAF3528059.1"/>
    </source>
</evidence>
<feature type="compositionally biased region" description="Low complexity" evidence="1">
    <location>
        <begin position="237"/>
        <end position="252"/>
    </location>
</feature>
<reference evidence="2 3" key="1">
    <citation type="journal article" date="2020" name="BMC Genomics">
        <title>Intraspecific diversification of the crop wild relative Brassica cretica Lam. using demographic model selection.</title>
        <authorList>
            <person name="Kioukis A."/>
            <person name="Michalopoulou V.A."/>
            <person name="Briers L."/>
            <person name="Pirintsos S."/>
            <person name="Studholme D.J."/>
            <person name="Pavlidis P."/>
            <person name="Sarris P.F."/>
        </authorList>
    </citation>
    <scope>NUCLEOTIDE SEQUENCE [LARGE SCALE GENOMIC DNA]</scope>
    <source>
        <strain evidence="3">cv. PFS-1207/04</strain>
    </source>
</reference>
<organism evidence="2 3">
    <name type="scientific">Brassica cretica</name>
    <name type="common">Mustard</name>
    <dbReference type="NCBI Taxonomy" id="69181"/>
    <lineage>
        <taxon>Eukaryota</taxon>
        <taxon>Viridiplantae</taxon>
        <taxon>Streptophyta</taxon>
        <taxon>Embryophyta</taxon>
        <taxon>Tracheophyta</taxon>
        <taxon>Spermatophyta</taxon>
        <taxon>Magnoliopsida</taxon>
        <taxon>eudicotyledons</taxon>
        <taxon>Gunneridae</taxon>
        <taxon>Pentapetalae</taxon>
        <taxon>rosids</taxon>
        <taxon>malvids</taxon>
        <taxon>Brassicales</taxon>
        <taxon>Brassicaceae</taxon>
        <taxon>Brassiceae</taxon>
        <taxon>Brassica</taxon>
    </lineage>
</organism>